<reference evidence="2" key="10">
    <citation type="journal article" date="2007" name="J. Mol. Biol.">
        <title>Complete sequence determination combined with analysis of transposition/site-specific recombination events to explain genetic organization of IncP-7 TOL plasmid pWW53 and related mobile genetic elements.</title>
        <authorList>
            <person name="Yano H."/>
            <person name="Garruto C.E."/>
            <person name="Sota M."/>
            <person name="Ohtsubo Y."/>
            <person name="Nagata Y."/>
            <person name="Zylstra G.J."/>
            <person name="Williams P.A."/>
            <person name="Tsuda M."/>
        </authorList>
    </citation>
    <scope>NUCLEOTIDE SEQUENCE</scope>
    <source>
        <strain evidence="2">MT53</strain>
        <plasmid evidence="2">pWW53</plasmid>
    </source>
</reference>
<feature type="region of interest" description="Disordered" evidence="1">
    <location>
        <begin position="98"/>
        <end position="117"/>
    </location>
</feature>
<name>F1LIT0_PSEPU</name>
<geneLocation type="plasmid" evidence="2">
    <name>pWW53</name>
</geneLocation>
<protein>
    <submittedName>
        <fullName evidence="2">Uncharacterized protein</fullName>
    </submittedName>
</protein>
<reference evidence="2" key="9">
    <citation type="journal article" date="2001" name="J. Bacteriol.">
        <title>Identification and characterization of Tn4656, a novel class II transposon carrying a set of toluene-degrading genes from TOL plasmid pWW53.</title>
        <authorList>
            <person name="Tsuda M."/>
            <person name="Genka H."/>
        </authorList>
    </citation>
    <scope>NUCLEOTIDE SEQUENCE</scope>
    <source>
        <strain evidence="2">MT53</strain>
        <plasmid evidence="2">pWW53</plasmid>
    </source>
</reference>
<reference evidence="2" key="4">
    <citation type="journal article" date="1988" name="J. Gen. Microbiol.">
        <title>The presence of two complete homologous meta pathway operons on TOL plasmid pWW53.</title>
        <authorList>
            <person name="Osborne D.J."/>
            <person name="Pickup R.W."/>
            <person name="Williams P.A."/>
        </authorList>
    </citation>
    <scope>NUCLEOTIDE SEQUENCE</scope>
    <source>
        <strain evidence="2">MT53</strain>
        <plasmid evidence="2">pWW53</plasmid>
    </source>
</reference>
<reference evidence="2" key="11">
    <citation type="journal article" date="2012" name="Environ. Microbiol.">
        <title>ParI, an orphan ParA family protein from Pseudomonas putida KT2440-specific genomic island, interferes with the partition system of IncP-7 plasmids.</title>
        <authorList>
            <person name="Miyakoshi M."/>
            <person name="Shintani M."/>
            <person name="Inoue K."/>
            <person name="Terabayashi T."/>
            <person name="Sai F."/>
            <person name="Ohkuma M."/>
            <person name="Nojiri H."/>
            <person name="Nagata Y."/>
            <person name="Tsuda M."/>
        </authorList>
    </citation>
    <scope>NUCLEOTIDE SEQUENCE</scope>
    <source>
        <strain evidence="2">MT53</strain>
        <plasmid evidence="2">pWW53</plasmid>
    </source>
</reference>
<reference evidence="2" key="8">
    <citation type="journal article" date="2000" name="Appl. Environ. Microbiol.">
        <title>Molecular diversity of plasmids bearing genes that encode toluene and xylene metabolism in Pseudomonas strains isolated from different contaminated sites in Belarus.</title>
        <authorList>
            <person name="Sentchilo V.S."/>
            <person name="Perebituk A.N."/>
            <person name="Zehnder A.J.B."/>
            <person name="van der Meer J.R."/>
        </authorList>
    </citation>
    <scope>NUCLEOTIDE SEQUENCE</scope>
    <source>
        <strain evidence="2">MT53</strain>
        <plasmid evidence="2">pWW53</plasmid>
    </source>
</reference>
<organism evidence="2">
    <name type="scientific">Pseudomonas putida</name>
    <name type="common">Arthrobacter siderocapsulatus</name>
    <dbReference type="NCBI Taxonomy" id="303"/>
    <lineage>
        <taxon>Bacteria</taxon>
        <taxon>Pseudomonadati</taxon>
        <taxon>Pseudomonadota</taxon>
        <taxon>Gammaproteobacteria</taxon>
        <taxon>Pseudomonadales</taxon>
        <taxon>Pseudomonadaceae</taxon>
        <taxon>Pseudomonas</taxon>
    </lineage>
</organism>
<evidence type="ECO:0000256" key="1">
    <source>
        <dbReference type="SAM" id="MobiDB-lite"/>
    </source>
</evidence>
<reference evidence="2" key="3">
    <citation type="journal article" date="1987" name="J. Gen. Microbiol.">
        <title>Molecular analysis of regulatory and structural xyl genes of the TOL plasmid pWW53-4.</title>
        <authorList>
            <person name="Keil H."/>
            <person name="Keil S."/>
            <person name="Williams P.A."/>
        </authorList>
    </citation>
    <scope>NUCLEOTIDE SEQUENCE</scope>
    <source>
        <strain evidence="2">MT53</strain>
        <plasmid evidence="2">pWW53</plasmid>
    </source>
</reference>
<reference evidence="2" key="5">
    <citation type="journal article" date="1992" name="Nucleic Acids Res.">
        <title>Identical resolvases are encoded by Pseudomonas TOL plasmids pWW53 and pDK1.</title>
        <authorList>
            <person name="Assinder S.J."/>
            <person name="De Marco P."/>
            <person name="Sayers J.R."/>
            <person name="Shaw L.E."/>
            <person name="Winson M.K."/>
            <person name="Williams P.A."/>
        </authorList>
    </citation>
    <scope>NUCLEOTIDE SEQUENCE</scope>
    <source>
        <strain evidence="2">MT53</strain>
        <plasmid evidence="2">pWW53</plasmid>
    </source>
</reference>
<keyword evidence="2" id="KW-0614">Plasmid</keyword>
<accession>F1LIT0</accession>
<dbReference type="AlphaFoldDB" id="F1LIT0"/>
<evidence type="ECO:0000313" key="2">
    <source>
        <dbReference type="EMBL" id="BAF02418.1"/>
    </source>
</evidence>
<feature type="region of interest" description="Disordered" evidence="1">
    <location>
        <begin position="37"/>
        <end position="66"/>
    </location>
</feature>
<proteinExistence type="predicted"/>
<feature type="compositionally biased region" description="Polar residues" evidence="1">
    <location>
        <begin position="46"/>
        <end position="59"/>
    </location>
</feature>
<reference evidence="2" key="1">
    <citation type="journal article" date="1985" name="J. Bacteriol.">
        <title>Evolutionary conservation of genes coding for meta pathway enzymes within TOL plasmids pWW0 and pWW53.</title>
        <authorList>
            <person name="Keil H."/>
            <person name="Keil S."/>
            <person name="Pickup R.W."/>
            <person name="Williams P.A."/>
        </authorList>
    </citation>
    <scope>NUCLEOTIDE SEQUENCE</scope>
    <source>
        <strain evidence="2">MT53</strain>
        <plasmid evidence="2">pWW53</plasmid>
    </source>
</reference>
<reference evidence="2" key="6">
    <citation type="journal article" date="1993" name="J. Gen. Microbiol.">
        <title>A comparison of the multiple alleles of xylS carried by TOL plasmids pWW53 and pDK1 and its implications for their evolutionary relationship.</title>
        <authorList>
            <person name="Assinder S.J."/>
            <person name="de Marco P."/>
            <person name="Osborne D.J."/>
            <person name="Poh C.L."/>
            <person name="Shaw L.E."/>
            <person name="Winson M.K."/>
            <person name="Williams P.A."/>
        </authorList>
    </citation>
    <scope>NUCLEOTIDE SEQUENCE</scope>
    <source>
        <strain evidence="2">MT53</strain>
        <plasmid evidence="2">pWW53</plasmid>
    </source>
</reference>
<reference evidence="2" key="7">
    <citation type="journal article" date="1997" name="J. Bacteriol.">
        <title>Transcriptional control of the multiple catabolic pathways encoded on the TOL plasmid pWW53 of Pseudomonas putida MT53.</title>
        <authorList>
            <person name="Gallegos M.T."/>
            <person name="Williams P.A."/>
            <person name="Ramos J.L."/>
        </authorList>
    </citation>
    <scope>NUCLEOTIDE SEQUENCE</scope>
    <source>
        <strain evidence="2">MT53</strain>
        <plasmid evidence="2">pWW53</plasmid>
    </source>
</reference>
<reference evidence="2" key="2">
    <citation type="journal article" date="1987" name="J. Bacteriol.">
        <title>Gene organization of the first catabolic operon of TOL plasmid pWW53: production of indigo by the xylA gene product.</title>
        <authorList>
            <person name="Keil H."/>
            <person name="Saint C.M."/>
            <person name="Williams P.A."/>
        </authorList>
    </citation>
    <scope>NUCLEOTIDE SEQUENCE</scope>
    <source>
        <strain evidence="2">MT53</strain>
        <plasmid evidence="2">pWW53</plasmid>
    </source>
</reference>
<sequence>MLGFLLSCRDEQVTVLTMQPLISRPAACLVRGMQASSLPGRAGSGHTHSPLTQNQNSSVRKTRRSQPVACGCSRGRALVEMSRLLACLGFLKSPVKPISNKSKETAMPDTNDPQQDESRLIDRMMTDLLSTMDQDDSDMRSTLIENGDDIRALAEICRQTGVFEHSHAKFAEFKQHLEDSTPPEERLVKSWAWLLDRIVHSPTTLHMRGAVRLCVPLVALYLPPE</sequence>
<dbReference type="EMBL" id="AB238971">
    <property type="protein sequence ID" value="BAF02418.1"/>
    <property type="molecule type" value="Genomic_DNA"/>
</dbReference>